<dbReference type="InterPro" id="IPR049625">
    <property type="entry name" value="Glyco_transf_61_cat"/>
</dbReference>
<feature type="domain" description="Glycosyltransferase 61 catalytic" evidence="1">
    <location>
        <begin position="94"/>
        <end position="266"/>
    </location>
</feature>
<evidence type="ECO:0000313" key="3">
    <source>
        <dbReference type="Proteomes" id="UP000824142"/>
    </source>
</evidence>
<dbReference type="AlphaFoldDB" id="A0A9D1MSU0"/>
<proteinExistence type="predicted"/>
<sequence length="397" mass="46083">MAIKFYTTLSYKLFCKKVQKHQRKIEVGIDTVPLGTIVNEHDSGFGVFTSDGEFVESSRQLRGKRSQFIPNKPTKNVPYVDKEVVYFGNVYPHFGHFLLEHMNRAWVLENKRYQDMPIVLINNYDLKDVPEYIYSLLDLLGVKKENIIILNENTRFKSVHIPHQAFDIPIFYADEFTKPFETMAKRATGKDYDKIYVSRAKLACGKTFGEEAIQKIFELNGFHIIYPETLPLGEQISFMKNCRVLAGCAGTALHLSLFMPKGGTVIQIKRNRENKDNFDVQNLINSAKKMESFYISGSVEKVRSQHSTEMPQIIGLTKYMRAFFEDNNFIYNPELNIPSDKVWQQYTIAMQDFKSRRGVPVIYKIKNLLVKLLACFVPGRENRSRFRKYMKRLLGLS</sequence>
<dbReference type="Pfam" id="PF04577">
    <property type="entry name" value="Glyco_transf_61"/>
    <property type="match status" value="1"/>
</dbReference>
<protein>
    <submittedName>
        <fullName evidence="2">Glycosyltransferase family 61 protein</fullName>
    </submittedName>
</protein>
<comment type="caution">
    <text evidence="2">The sequence shown here is derived from an EMBL/GenBank/DDBJ whole genome shotgun (WGS) entry which is preliminary data.</text>
</comment>
<dbReference type="Proteomes" id="UP000824142">
    <property type="component" value="Unassembled WGS sequence"/>
</dbReference>
<reference evidence="2" key="2">
    <citation type="journal article" date="2021" name="PeerJ">
        <title>Extensive microbial diversity within the chicken gut microbiome revealed by metagenomics and culture.</title>
        <authorList>
            <person name="Gilroy R."/>
            <person name="Ravi A."/>
            <person name="Getino M."/>
            <person name="Pursley I."/>
            <person name="Horton D.L."/>
            <person name="Alikhan N.F."/>
            <person name="Baker D."/>
            <person name="Gharbi K."/>
            <person name="Hall N."/>
            <person name="Watson M."/>
            <person name="Adriaenssens E.M."/>
            <person name="Foster-Nyarko E."/>
            <person name="Jarju S."/>
            <person name="Secka A."/>
            <person name="Antonio M."/>
            <person name="Oren A."/>
            <person name="Chaudhuri R.R."/>
            <person name="La Ragione R."/>
            <person name="Hildebrand F."/>
            <person name="Pallen M.J."/>
        </authorList>
    </citation>
    <scope>NUCLEOTIDE SEQUENCE</scope>
    <source>
        <strain evidence="2">CHK136-897</strain>
    </source>
</reference>
<evidence type="ECO:0000259" key="1">
    <source>
        <dbReference type="Pfam" id="PF04577"/>
    </source>
</evidence>
<dbReference type="GO" id="GO:0016757">
    <property type="term" value="F:glycosyltransferase activity"/>
    <property type="evidence" value="ECO:0007669"/>
    <property type="project" value="InterPro"/>
</dbReference>
<evidence type="ECO:0000313" key="2">
    <source>
        <dbReference type="EMBL" id="HIU65816.1"/>
    </source>
</evidence>
<name>A0A9D1MSU0_9PROT</name>
<gene>
    <name evidence="2" type="ORF">IAC63_04235</name>
</gene>
<accession>A0A9D1MSU0</accession>
<organism evidence="2 3">
    <name type="scientific">Candidatus Enterousia avicola</name>
    <dbReference type="NCBI Taxonomy" id="2840787"/>
    <lineage>
        <taxon>Bacteria</taxon>
        <taxon>Pseudomonadati</taxon>
        <taxon>Pseudomonadota</taxon>
        <taxon>Alphaproteobacteria</taxon>
        <taxon>Candidatus Enterousia</taxon>
    </lineage>
</organism>
<dbReference type="EMBL" id="DVNO01000036">
    <property type="protein sequence ID" value="HIU65816.1"/>
    <property type="molecule type" value="Genomic_DNA"/>
</dbReference>
<reference evidence="2" key="1">
    <citation type="submission" date="2020-10" db="EMBL/GenBank/DDBJ databases">
        <authorList>
            <person name="Gilroy R."/>
        </authorList>
    </citation>
    <scope>NUCLEOTIDE SEQUENCE</scope>
    <source>
        <strain evidence="2">CHK136-897</strain>
    </source>
</reference>